<dbReference type="AlphaFoldDB" id="A0A2T7PVL9"/>
<feature type="region of interest" description="Disordered" evidence="1">
    <location>
        <begin position="351"/>
        <end position="447"/>
    </location>
</feature>
<gene>
    <name evidence="2" type="ORF">C0Q70_00066</name>
</gene>
<feature type="compositionally biased region" description="Polar residues" evidence="1">
    <location>
        <begin position="272"/>
        <end position="281"/>
    </location>
</feature>
<proteinExistence type="predicted"/>
<feature type="compositionally biased region" description="Basic and acidic residues" evidence="1">
    <location>
        <begin position="434"/>
        <end position="447"/>
    </location>
</feature>
<evidence type="ECO:0000256" key="1">
    <source>
        <dbReference type="SAM" id="MobiDB-lite"/>
    </source>
</evidence>
<feature type="region of interest" description="Disordered" evidence="1">
    <location>
        <begin position="11"/>
        <end position="143"/>
    </location>
</feature>
<feature type="compositionally biased region" description="Basic and acidic residues" evidence="1">
    <location>
        <begin position="111"/>
        <end position="125"/>
    </location>
</feature>
<keyword evidence="3" id="KW-1185">Reference proteome</keyword>
<name>A0A2T7PVL9_POMCA</name>
<feature type="region of interest" description="Disordered" evidence="1">
    <location>
        <begin position="162"/>
        <end position="316"/>
    </location>
</feature>
<evidence type="ECO:0000313" key="2">
    <source>
        <dbReference type="EMBL" id="PVD37476.1"/>
    </source>
</evidence>
<reference evidence="2 3" key="1">
    <citation type="submission" date="2018-04" db="EMBL/GenBank/DDBJ databases">
        <title>The genome of golden apple snail Pomacea canaliculata provides insight into stress tolerance and invasive adaptation.</title>
        <authorList>
            <person name="Liu C."/>
            <person name="Liu B."/>
            <person name="Ren Y."/>
            <person name="Zhang Y."/>
            <person name="Wang H."/>
            <person name="Li S."/>
            <person name="Jiang F."/>
            <person name="Yin L."/>
            <person name="Zhang G."/>
            <person name="Qian W."/>
            <person name="Fan W."/>
        </authorList>
    </citation>
    <scope>NUCLEOTIDE SEQUENCE [LARGE SCALE GENOMIC DNA]</scope>
    <source>
        <strain evidence="2">SZHN2017</strain>
        <tissue evidence="2">Muscle</tissue>
    </source>
</reference>
<feature type="compositionally biased region" description="Polar residues" evidence="1">
    <location>
        <begin position="73"/>
        <end position="82"/>
    </location>
</feature>
<evidence type="ECO:0000313" key="3">
    <source>
        <dbReference type="Proteomes" id="UP000245119"/>
    </source>
</evidence>
<protein>
    <submittedName>
        <fullName evidence="2">Uncharacterized protein</fullName>
    </submittedName>
</protein>
<feature type="compositionally biased region" description="Polar residues" evidence="1">
    <location>
        <begin position="387"/>
        <end position="414"/>
    </location>
</feature>
<dbReference type="EMBL" id="PZQS01000001">
    <property type="protein sequence ID" value="PVD37476.1"/>
    <property type="molecule type" value="Genomic_DNA"/>
</dbReference>
<sequence>MTVISNIRQETSGCVVITNGAPATPSTSPTSDNRHRRNRTVAAKPSCQQRADDSPVPGHEDVSYRGQEGKTGLTAQAQQLVTDSDHDGEADDGSGSLHIQYLQGSGAEAVHSGDEDQEQHNDHPAESGSSGFNTEQEMEDSLKEFAEAAAALEKEYLDLPAGVMQPAAQEQHHLQNTDSQPAASLTLHLEDEKEKSDIPAYQTSSARGDGSSDKNSASCNLASAPRPLAGGDESVSSERRMSSSHEASSVAADARGLQLDSRPTETAAHPATSKSELQMDSQHIEHHQQQQQMAAPKPGDAQPVYQPPSFPHLLPGFKPTAKLRQLASAVGRTELEQMFESFVSGFIDYMSDVGEDDEDDEDESQSSSVAQDDVDSSSTKHHFSGHHVTQQANQPSNPNLQATSVDLATNVKNTDSPSENEKSSDSSGSAVSGHQDDHETESSERAV</sequence>
<feature type="compositionally biased region" description="Basic and acidic residues" evidence="1">
    <location>
        <begin position="50"/>
        <end position="63"/>
    </location>
</feature>
<feature type="compositionally biased region" description="Acidic residues" evidence="1">
    <location>
        <begin position="353"/>
        <end position="364"/>
    </location>
</feature>
<organism evidence="2 3">
    <name type="scientific">Pomacea canaliculata</name>
    <name type="common">Golden apple snail</name>
    <dbReference type="NCBI Taxonomy" id="400727"/>
    <lineage>
        <taxon>Eukaryota</taxon>
        <taxon>Metazoa</taxon>
        <taxon>Spiralia</taxon>
        <taxon>Lophotrochozoa</taxon>
        <taxon>Mollusca</taxon>
        <taxon>Gastropoda</taxon>
        <taxon>Caenogastropoda</taxon>
        <taxon>Architaenioglossa</taxon>
        <taxon>Ampullarioidea</taxon>
        <taxon>Ampullariidae</taxon>
        <taxon>Pomacea</taxon>
    </lineage>
</organism>
<accession>A0A2T7PVL9</accession>
<dbReference type="Proteomes" id="UP000245119">
    <property type="component" value="Linkage Group LG1"/>
</dbReference>
<comment type="caution">
    <text evidence="2">The sequence shown here is derived from an EMBL/GenBank/DDBJ whole genome shotgun (WGS) entry which is preliminary data.</text>
</comment>
<feature type="compositionally biased region" description="Basic and acidic residues" evidence="1">
    <location>
        <begin position="188"/>
        <end position="197"/>
    </location>
</feature>